<dbReference type="SUPFAM" id="SSF54106">
    <property type="entry name" value="LysM domain"/>
    <property type="match status" value="1"/>
</dbReference>
<dbReference type="Pfam" id="PF01476">
    <property type="entry name" value="LysM"/>
    <property type="match status" value="1"/>
</dbReference>
<dbReference type="EMBL" id="JAFBIT010000003">
    <property type="protein sequence ID" value="MCF2653165.1"/>
    <property type="molecule type" value="Genomic_DNA"/>
</dbReference>
<dbReference type="InterPro" id="IPR018392">
    <property type="entry name" value="LysM"/>
</dbReference>
<name>A0ABS9CPU9_9FIRM</name>
<gene>
    <name evidence="2" type="ORF">JQM67_11190</name>
</gene>
<dbReference type="Gene3D" id="3.10.350.10">
    <property type="entry name" value="LysM domain"/>
    <property type="match status" value="1"/>
</dbReference>
<dbReference type="RefSeq" id="WP_235324183.1">
    <property type="nucleotide sequence ID" value="NZ_JAFBIT010000003.1"/>
</dbReference>
<organism evidence="2 3">
    <name type="scientific">Anaeromassilibacillus senegalensis</name>
    <dbReference type="NCBI Taxonomy" id="1673717"/>
    <lineage>
        <taxon>Bacteria</taxon>
        <taxon>Bacillati</taxon>
        <taxon>Bacillota</taxon>
        <taxon>Clostridia</taxon>
        <taxon>Eubacteriales</taxon>
        <taxon>Acutalibacteraceae</taxon>
        <taxon>Anaeromassilibacillus</taxon>
    </lineage>
</organism>
<comment type="caution">
    <text evidence="2">The sequence shown here is derived from an EMBL/GenBank/DDBJ whole genome shotgun (WGS) entry which is preliminary data.</text>
</comment>
<dbReference type="PROSITE" id="PS51782">
    <property type="entry name" value="LYSM"/>
    <property type="match status" value="1"/>
</dbReference>
<accession>A0ABS9CPU9</accession>
<evidence type="ECO:0000259" key="1">
    <source>
        <dbReference type="PROSITE" id="PS51782"/>
    </source>
</evidence>
<protein>
    <submittedName>
        <fullName evidence="2">LysM peptidoglycan-binding domain-containing protein</fullName>
    </submittedName>
</protein>
<reference evidence="2 3" key="1">
    <citation type="submission" date="2020-12" db="EMBL/GenBank/DDBJ databases">
        <title>Whole genome sequences of gut porcine anaerobes.</title>
        <authorList>
            <person name="Kubasova T."/>
            <person name="Jahodarova E."/>
            <person name="Rychlik I."/>
        </authorList>
    </citation>
    <scope>NUCLEOTIDE SEQUENCE [LARGE SCALE GENOMIC DNA]</scope>
    <source>
        <strain evidence="2 3">An867</strain>
    </source>
</reference>
<dbReference type="InterPro" id="IPR036779">
    <property type="entry name" value="LysM_dom_sf"/>
</dbReference>
<dbReference type="Proteomes" id="UP001299220">
    <property type="component" value="Unassembled WGS sequence"/>
</dbReference>
<dbReference type="CDD" id="cd00118">
    <property type="entry name" value="LysM"/>
    <property type="match status" value="1"/>
</dbReference>
<keyword evidence="3" id="KW-1185">Reference proteome</keyword>
<evidence type="ECO:0000313" key="3">
    <source>
        <dbReference type="Proteomes" id="UP001299220"/>
    </source>
</evidence>
<feature type="domain" description="LysM" evidence="1">
    <location>
        <begin position="124"/>
        <end position="169"/>
    </location>
</feature>
<sequence>MTNLMKMRFGDFEFPVNPAELQVELAALLRESVSAQGGTQVQPVGVRKKRVRGKGFFTGEEAMADYLRLEGQFGEPHTLFLPGRRPFEAVLSELTLSGVQEKNVVAYSFTFVETAGKAEGVSGRTYTAKGGESLWDYAYFSGVSIDRLAAANRHLACIASLAPGEKVYIP</sequence>
<proteinExistence type="predicted"/>
<evidence type="ECO:0000313" key="2">
    <source>
        <dbReference type="EMBL" id="MCF2653165.1"/>
    </source>
</evidence>